<feature type="domain" description="PiggyBac transposable element-derived protein" evidence="1">
    <location>
        <begin position="10"/>
        <end position="110"/>
    </location>
</feature>
<dbReference type="InterPro" id="IPR029526">
    <property type="entry name" value="PGBD"/>
</dbReference>
<dbReference type="Pfam" id="PF13843">
    <property type="entry name" value="DDE_Tnp_1_7"/>
    <property type="match status" value="1"/>
</dbReference>
<reference evidence="2 3" key="1">
    <citation type="submission" date="2024-04" db="EMBL/GenBank/DDBJ databases">
        <authorList>
            <person name="Waldvogel A.-M."/>
            <person name="Schoenle A."/>
        </authorList>
    </citation>
    <scope>NUCLEOTIDE SEQUENCE [LARGE SCALE GENOMIC DNA]</scope>
</reference>
<organism evidence="2 3">
    <name type="scientific">Knipowitschia caucasica</name>
    <name type="common">Caucasian dwarf goby</name>
    <name type="synonym">Pomatoschistus caucasicus</name>
    <dbReference type="NCBI Taxonomy" id="637954"/>
    <lineage>
        <taxon>Eukaryota</taxon>
        <taxon>Metazoa</taxon>
        <taxon>Chordata</taxon>
        <taxon>Craniata</taxon>
        <taxon>Vertebrata</taxon>
        <taxon>Euteleostomi</taxon>
        <taxon>Actinopterygii</taxon>
        <taxon>Neopterygii</taxon>
        <taxon>Teleostei</taxon>
        <taxon>Neoteleostei</taxon>
        <taxon>Acanthomorphata</taxon>
        <taxon>Gobiaria</taxon>
        <taxon>Gobiiformes</taxon>
        <taxon>Gobioidei</taxon>
        <taxon>Gobiidae</taxon>
        <taxon>Gobiinae</taxon>
        <taxon>Knipowitschia</taxon>
    </lineage>
</organism>
<name>A0AAV2JG78_KNICA</name>
<keyword evidence="3" id="KW-1185">Reference proteome</keyword>
<sequence>MIRWLSSTLNLIEDELLTFYAILLTSDNSTVPGRRLLRSEDDDVGNTAVKDAMWRNRFDEMMSCVHVVDDMDITADPFFFDHLNDIKAIPTAEHVAVDEMMIEYFGRHGCSLFEGNPFVLSKTMELGIFLWICPSDETSKTRLSTTTTSSPPSL</sequence>
<dbReference type="PANTHER" id="PTHR47055">
    <property type="entry name" value="DDE_TNP_1_7 DOMAIN-CONTAINING PROTEIN"/>
    <property type="match status" value="1"/>
</dbReference>
<evidence type="ECO:0000259" key="1">
    <source>
        <dbReference type="Pfam" id="PF13843"/>
    </source>
</evidence>
<dbReference type="GO" id="GO:0043565">
    <property type="term" value="F:sequence-specific DNA binding"/>
    <property type="evidence" value="ECO:0007669"/>
    <property type="project" value="TreeGrafter"/>
</dbReference>
<dbReference type="InterPro" id="IPR052638">
    <property type="entry name" value="PiggyBac_TE-derived"/>
</dbReference>
<accession>A0AAV2JG78</accession>
<dbReference type="Proteomes" id="UP001497482">
    <property type="component" value="Chromosome 12"/>
</dbReference>
<protein>
    <recommendedName>
        <fullName evidence="1">PiggyBac transposable element-derived protein domain-containing protein</fullName>
    </recommendedName>
</protein>
<dbReference type="AlphaFoldDB" id="A0AAV2JG78"/>
<dbReference type="PANTHER" id="PTHR47055:SF3">
    <property type="entry name" value="PHORBOL-ESTER_DAG-TYPE DOMAIN-CONTAINING PROTEIN"/>
    <property type="match status" value="1"/>
</dbReference>
<proteinExistence type="predicted"/>
<evidence type="ECO:0000313" key="3">
    <source>
        <dbReference type="Proteomes" id="UP001497482"/>
    </source>
</evidence>
<dbReference type="EMBL" id="OZ035834">
    <property type="protein sequence ID" value="CAL1576557.1"/>
    <property type="molecule type" value="Genomic_DNA"/>
</dbReference>
<gene>
    <name evidence="2" type="ORF">KC01_LOCUS7983</name>
</gene>
<evidence type="ECO:0000313" key="2">
    <source>
        <dbReference type="EMBL" id="CAL1576557.1"/>
    </source>
</evidence>